<dbReference type="AlphaFoldDB" id="A0A024QGR6"/>
<protein>
    <submittedName>
        <fullName evidence="1">Uncharacterized protein</fullName>
    </submittedName>
</protein>
<proteinExistence type="predicted"/>
<keyword evidence="2" id="KW-1185">Reference proteome</keyword>
<name>A0A024QGR6_9BACI</name>
<dbReference type="EMBL" id="CCDP010000003">
    <property type="protein sequence ID" value="CDQ41748.1"/>
    <property type="molecule type" value="Genomic_DNA"/>
</dbReference>
<evidence type="ECO:0000313" key="1">
    <source>
        <dbReference type="EMBL" id="CDQ41748.1"/>
    </source>
</evidence>
<organism evidence="1 2">
    <name type="scientific">Virgibacillus massiliensis</name>
    <dbReference type="NCBI Taxonomy" id="1462526"/>
    <lineage>
        <taxon>Bacteria</taxon>
        <taxon>Bacillati</taxon>
        <taxon>Bacillota</taxon>
        <taxon>Bacilli</taxon>
        <taxon>Bacillales</taxon>
        <taxon>Bacillaceae</taxon>
        <taxon>Virgibacillus</taxon>
    </lineage>
</organism>
<dbReference type="RefSeq" id="WP_038246503.1">
    <property type="nucleotide sequence ID" value="NZ_BNER01000008.1"/>
</dbReference>
<dbReference type="OrthoDB" id="9967574at2"/>
<reference evidence="1 2" key="1">
    <citation type="submission" date="2014-03" db="EMBL/GenBank/DDBJ databases">
        <authorList>
            <person name="Urmite Genomes U."/>
        </authorList>
    </citation>
    <scope>NUCLEOTIDE SEQUENCE [LARGE SCALE GENOMIC DNA]</scope>
    <source>
        <strain evidence="1 2">Vm-5</strain>
    </source>
</reference>
<dbReference type="Proteomes" id="UP000028875">
    <property type="component" value="Unassembled WGS sequence"/>
</dbReference>
<evidence type="ECO:0000313" key="2">
    <source>
        <dbReference type="Proteomes" id="UP000028875"/>
    </source>
</evidence>
<gene>
    <name evidence="1" type="ORF">BN990_04125</name>
</gene>
<sequence>MITNKIHEIAVSSINYLFLQHVANNGDVCTNDTVEGELYTFFSTINEDYYNNKNNDIIPILSQSIVNELIEGPYLEKYDIDQLKTEIKNSIYIIMGNRFSFIEDIYLDCVSGLEYQCKEKHTI</sequence>
<comment type="caution">
    <text evidence="1">The sequence shown here is derived from an EMBL/GenBank/DDBJ whole genome shotgun (WGS) entry which is preliminary data.</text>
</comment>
<reference evidence="2" key="2">
    <citation type="submission" date="2014-05" db="EMBL/GenBank/DDBJ databases">
        <title>Draft genome sequence of Virgibacillus massiliensis Vm-5.</title>
        <authorList>
            <person name="Khelaifia S."/>
            <person name="Croce O."/>
            <person name="Lagier J.C."/>
            <person name="Raoult D."/>
        </authorList>
    </citation>
    <scope>NUCLEOTIDE SEQUENCE [LARGE SCALE GENOMIC DNA]</scope>
    <source>
        <strain evidence="2">Vm-5</strain>
    </source>
</reference>
<accession>A0A024QGR6</accession>